<evidence type="ECO:0000256" key="2">
    <source>
        <dbReference type="ARBA" id="ARBA00012483"/>
    </source>
</evidence>
<feature type="compositionally biased region" description="Polar residues" evidence="4">
    <location>
        <begin position="545"/>
        <end position="555"/>
    </location>
</feature>
<feature type="compositionally biased region" description="Basic residues" evidence="4">
    <location>
        <begin position="494"/>
        <end position="503"/>
    </location>
</feature>
<name>A0A7J8EEI6_MOLMO</name>
<dbReference type="InParanoid" id="A0A7J8EEI6"/>
<dbReference type="GO" id="GO:0000209">
    <property type="term" value="P:protein polyubiquitination"/>
    <property type="evidence" value="ECO:0007669"/>
    <property type="project" value="TreeGrafter"/>
</dbReference>
<sequence length="677" mass="76847">MTSYFSSDCECSNCLGSSHNESDCNPCFNKSDDNDSLRSRSRKKCKPPSRQCFPSACGFTRPEKDHQRDPACLPSEGESNSMSSQDNPFGLHPEGITREIRQLRELTVEELVRGFGDNGECPPSSMSVGRFRDQAVMKFRRALYYSGIWVTHVQGSRLEKHLSANYFKRKPGRLQRLVPWLKRELTAVYGDYDHTVKNILSTILCHMTEYDLDSESFIHLLEPYLQQHTHHFLHEFISFVHSPYNMETYDQRAIYRCSASPRVPKKSPAFVPVSPLSRDQALLASQRDSRQPQSTGGQWISEQRPLSGLKQFPNGNSSFKGSEIPLVPPKTACKIDAWIKDKPESGDHNSIISPNNMLLNWAIPRERDPSLQNCKPNVQERKMKGIKLLPGHAQPLGKGEAAARTSSSPALFHQGKQWTGSLRETKALSPGPHMDVQKKEAEENKYSDSSPNTFQRQLPRERSLVSCESRKRDPSWGCISENALSSKREGRKLSSFRKQRTKCRQSPQFAEVGSYSGRRRQRPSRSRTRRSRSWCVRLTKRSVSRESSTPSLRGSHQSERITRNVGCELPKETSVYGYESNHPRPSSNTARYSKLPSTAGKKPKCPPKREGASQAGSHYNSLTCPQTEQHRSSSQQEMKQKTTFPRPRKTRAVRQGKNQCQCLDIKTPEEVSGRWGT</sequence>
<feature type="compositionally biased region" description="Polar residues" evidence="4">
    <location>
        <begin position="291"/>
        <end position="301"/>
    </location>
</feature>
<evidence type="ECO:0000256" key="3">
    <source>
        <dbReference type="ARBA" id="ARBA00022679"/>
    </source>
</evidence>
<evidence type="ECO:0000313" key="7">
    <source>
        <dbReference type="Proteomes" id="UP000550707"/>
    </source>
</evidence>
<feature type="region of interest" description="Disordered" evidence="4">
    <location>
        <begin position="488"/>
        <end position="658"/>
    </location>
</feature>
<feature type="domain" description="Topors PWI-like" evidence="5">
    <location>
        <begin position="170"/>
        <end position="241"/>
    </location>
</feature>
<feature type="region of interest" description="Disordered" evidence="4">
    <location>
        <begin position="284"/>
        <end position="324"/>
    </location>
</feature>
<feature type="region of interest" description="Disordered" evidence="4">
    <location>
        <begin position="414"/>
        <end position="466"/>
    </location>
</feature>
<dbReference type="GO" id="GO:0061630">
    <property type="term" value="F:ubiquitin protein ligase activity"/>
    <property type="evidence" value="ECO:0007669"/>
    <property type="project" value="UniProtKB-EC"/>
</dbReference>
<dbReference type="Proteomes" id="UP000550707">
    <property type="component" value="Unassembled WGS sequence"/>
</dbReference>
<evidence type="ECO:0000259" key="5">
    <source>
        <dbReference type="Pfam" id="PF26084"/>
    </source>
</evidence>
<feature type="compositionally biased region" description="Basic residues" evidence="4">
    <location>
        <begin position="517"/>
        <end position="542"/>
    </location>
</feature>
<keyword evidence="3" id="KW-0808">Transferase</keyword>
<proteinExistence type="predicted"/>
<dbReference type="GO" id="GO:0006513">
    <property type="term" value="P:protein monoubiquitination"/>
    <property type="evidence" value="ECO:0007669"/>
    <property type="project" value="TreeGrafter"/>
</dbReference>
<reference evidence="6 7" key="1">
    <citation type="journal article" date="2020" name="Nature">
        <title>Six reference-quality genomes reveal evolution of bat adaptations.</title>
        <authorList>
            <person name="Jebb D."/>
            <person name="Huang Z."/>
            <person name="Pippel M."/>
            <person name="Hughes G.M."/>
            <person name="Lavrichenko K."/>
            <person name="Devanna P."/>
            <person name="Winkler S."/>
            <person name="Jermiin L.S."/>
            <person name="Skirmuntt E.C."/>
            <person name="Katzourakis A."/>
            <person name="Burkitt-Gray L."/>
            <person name="Ray D.A."/>
            <person name="Sullivan K.A.M."/>
            <person name="Roscito J.G."/>
            <person name="Kirilenko B.M."/>
            <person name="Davalos L.M."/>
            <person name="Corthals A.P."/>
            <person name="Power M.L."/>
            <person name="Jones G."/>
            <person name="Ransome R.D."/>
            <person name="Dechmann D.K.N."/>
            <person name="Locatelli A.G."/>
            <person name="Puechmaille S.J."/>
            <person name="Fedrigo O."/>
            <person name="Jarvis E.D."/>
            <person name="Hiller M."/>
            <person name="Vernes S.C."/>
            <person name="Myers E.W."/>
            <person name="Teeling E.C."/>
        </authorList>
    </citation>
    <scope>NUCLEOTIDE SEQUENCE [LARGE SCALE GENOMIC DNA]</scope>
    <source>
        <strain evidence="6">MMolMol1</strain>
        <tissue evidence="6">Muscle</tissue>
    </source>
</reference>
<protein>
    <recommendedName>
        <fullName evidence="2">RING-type E3 ubiquitin transferase</fullName>
        <ecNumber evidence="2">2.3.2.27</ecNumber>
    </recommendedName>
</protein>
<dbReference type="Pfam" id="PF26084">
    <property type="entry name" value="PWI_Topors"/>
    <property type="match status" value="1"/>
</dbReference>
<feature type="compositionally biased region" description="Polar residues" evidence="4">
    <location>
        <begin position="447"/>
        <end position="456"/>
    </location>
</feature>
<accession>A0A7J8EEI6</accession>
<feature type="region of interest" description="Disordered" evidence="4">
    <location>
        <begin position="32"/>
        <end position="51"/>
    </location>
</feature>
<gene>
    <name evidence="6" type="ORF">HJG59_008844</name>
</gene>
<dbReference type="PANTHER" id="PTHR46077:SF3">
    <property type="entry name" value="TOPOISOMERASE I BINDING, ARGININE_SERINE-RICH LIKE"/>
    <property type="match status" value="1"/>
</dbReference>
<dbReference type="InterPro" id="IPR058745">
    <property type="entry name" value="PWI_Topors"/>
</dbReference>
<keyword evidence="7" id="KW-1185">Reference proteome</keyword>
<feature type="compositionally biased region" description="Basic and acidic residues" evidence="4">
    <location>
        <begin position="435"/>
        <end position="446"/>
    </location>
</feature>
<evidence type="ECO:0000256" key="4">
    <source>
        <dbReference type="SAM" id="MobiDB-lite"/>
    </source>
</evidence>
<dbReference type="AlphaFoldDB" id="A0A7J8EEI6"/>
<feature type="compositionally biased region" description="Polar residues" evidence="4">
    <location>
        <begin position="77"/>
        <end position="87"/>
    </location>
</feature>
<dbReference type="PANTHER" id="PTHR46077">
    <property type="entry name" value="E3 UBIQUITIN-PROTEIN LIGASE TOPORS"/>
    <property type="match status" value="1"/>
</dbReference>
<organism evidence="6 7">
    <name type="scientific">Molossus molossus</name>
    <name type="common">Pallas' mastiff bat</name>
    <name type="synonym">Vespertilio molossus</name>
    <dbReference type="NCBI Taxonomy" id="27622"/>
    <lineage>
        <taxon>Eukaryota</taxon>
        <taxon>Metazoa</taxon>
        <taxon>Chordata</taxon>
        <taxon>Craniata</taxon>
        <taxon>Vertebrata</taxon>
        <taxon>Euteleostomi</taxon>
        <taxon>Mammalia</taxon>
        <taxon>Eutheria</taxon>
        <taxon>Laurasiatheria</taxon>
        <taxon>Chiroptera</taxon>
        <taxon>Yangochiroptera</taxon>
        <taxon>Molossidae</taxon>
        <taxon>Molossus</taxon>
    </lineage>
</organism>
<evidence type="ECO:0000256" key="1">
    <source>
        <dbReference type="ARBA" id="ARBA00000900"/>
    </source>
</evidence>
<comment type="catalytic activity">
    <reaction evidence="1">
        <text>S-ubiquitinyl-[E2 ubiquitin-conjugating enzyme]-L-cysteine + [acceptor protein]-L-lysine = [E2 ubiquitin-conjugating enzyme]-L-cysteine + N(6)-ubiquitinyl-[acceptor protein]-L-lysine.</text>
        <dbReference type="EC" id="2.3.2.27"/>
    </reaction>
</comment>
<feature type="compositionally biased region" description="Polar residues" evidence="4">
    <location>
        <begin position="614"/>
        <end position="643"/>
    </location>
</feature>
<comment type="caution">
    <text evidence="6">The sequence shown here is derived from an EMBL/GenBank/DDBJ whole genome shotgun (WGS) entry which is preliminary data.</text>
</comment>
<evidence type="ECO:0000313" key="6">
    <source>
        <dbReference type="EMBL" id="KAF6433780.1"/>
    </source>
</evidence>
<dbReference type="EMBL" id="JACASF010000014">
    <property type="protein sequence ID" value="KAF6433780.1"/>
    <property type="molecule type" value="Genomic_DNA"/>
</dbReference>
<feature type="region of interest" description="Disordered" evidence="4">
    <location>
        <begin position="56"/>
        <end position="92"/>
    </location>
</feature>
<dbReference type="EC" id="2.3.2.27" evidence="2"/>